<evidence type="ECO:0000313" key="1">
    <source>
        <dbReference type="EMBL" id="SHL26848.1"/>
    </source>
</evidence>
<reference evidence="2" key="1">
    <citation type="submission" date="2016-11" db="EMBL/GenBank/DDBJ databases">
        <authorList>
            <person name="Varghese N."/>
            <person name="Submissions S."/>
        </authorList>
    </citation>
    <scope>NUCLEOTIDE SEQUENCE [LARGE SCALE GENOMIC DNA]</scope>
    <source>
        <strain evidence="2">DSM 26899</strain>
    </source>
</reference>
<evidence type="ECO:0000313" key="2">
    <source>
        <dbReference type="Proteomes" id="UP000184364"/>
    </source>
</evidence>
<dbReference type="STRING" id="1302687.SAMN05444267_10159"/>
<dbReference type="EMBL" id="FRAV01000015">
    <property type="protein sequence ID" value="SHL26848.1"/>
    <property type="molecule type" value="Genomic_DNA"/>
</dbReference>
<dbReference type="InterPro" id="IPR032774">
    <property type="entry name" value="WG_beta_rep"/>
</dbReference>
<organism evidence="1 2">
    <name type="scientific">Chryseobacterium polytrichastri</name>
    <dbReference type="NCBI Taxonomy" id="1302687"/>
    <lineage>
        <taxon>Bacteria</taxon>
        <taxon>Pseudomonadati</taxon>
        <taxon>Bacteroidota</taxon>
        <taxon>Flavobacteriia</taxon>
        <taxon>Flavobacteriales</taxon>
        <taxon>Weeksellaceae</taxon>
        <taxon>Chryseobacterium group</taxon>
        <taxon>Chryseobacterium</taxon>
    </lineage>
</organism>
<dbReference type="Pfam" id="PF14903">
    <property type="entry name" value="WG_beta_rep"/>
    <property type="match status" value="5"/>
</dbReference>
<sequence>MKNIIILFFVVLISCQSKSQDKLDFSVKNISHKEVDNETGWIRIKLNNPNKWGFINKDSLVMIPFEYDFLNPFENGLAYAKNKGKEFFITKRNLKLEGDFDAVNIFSEGLASAKKNDKWGFIDESGKLVISPKYDEVDYFRPSGLCAVKRNGVWGFIDKFGKEVIAIIYPEVNQQMKDQNVIVKKNNKWAIFDNLGRQLSDFIYDNVKRTDISDFSKDIFTRDQSTYFENGAALVEIDGKYEFINAKARAAFPNNKFDSASVFDTFKNAIVKRNGKYGIIKTDGTFKVPLEYDHIGYFDTNHAFSEYYNVRKGEIYSILNRDLKKIGESYEPVFNDFSNSDPTLTYKNLKGKVGIIDWQGKTLIPFEYDELTKIENEKLLIAIKNRKYGLIDESGHLKIPFIYNSLYSFDGSGDQILFIADEKKIINLKNRVVLDGYETIQPIYYNVKKIIVSKNKKFGVIDVNNKILLPLEYDEITNWVEYGPEERHFIMKNGQYGLVEFETFKIIIPPIYDKFMLRQNIIFASHKGKSGILDINNKEICPFVFDEIKPDKSFGYRDSNGKIFYSKKGNKFFEITLKGKIIKEISQKEYKNNTEYQNM</sequence>
<dbReference type="OrthoDB" id="623514at2"/>
<dbReference type="AlphaFoldDB" id="A0A1M6Z8P0"/>
<name>A0A1M6Z8P0_9FLAO</name>
<dbReference type="RefSeq" id="WP_073292919.1">
    <property type="nucleotide sequence ID" value="NZ_FRAV01000015.1"/>
</dbReference>
<dbReference type="PANTHER" id="PTHR37841">
    <property type="entry name" value="GLR2918 PROTEIN"/>
    <property type="match status" value="1"/>
</dbReference>
<proteinExistence type="predicted"/>
<dbReference type="PANTHER" id="PTHR37841:SF1">
    <property type="entry name" value="DUF3298 DOMAIN-CONTAINING PROTEIN"/>
    <property type="match status" value="1"/>
</dbReference>
<gene>
    <name evidence="1" type="ORF">SAMN05444267_10159</name>
</gene>
<dbReference type="PROSITE" id="PS51257">
    <property type="entry name" value="PROKAR_LIPOPROTEIN"/>
    <property type="match status" value="1"/>
</dbReference>
<keyword evidence="2" id="KW-1185">Reference proteome</keyword>
<dbReference type="Proteomes" id="UP000184364">
    <property type="component" value="Unassembled WGS sequence"/>
</dbReference>
<protein>
    <submittedName>
        <fullName evidence="1">WG containing repeat-containing protein</fullName>
    </submittedName>
</protein>
<dbReference type="SUPFAM" id="SSF69360">
    <property type="entry name" value="Cell wall binding repeat"/>
    <property type="match status" value="1"/>
</dbReference>
<accession>A0A1M6Z8P0</accession>